<reference evidence="1" key="1">
    <citation type="journal article" date="2023" name="GigaByte">
        <title>Genome assembly of the bearded iris, Iris pallida Lam.</title>
        <authorList>
            <person name="Bruccoleri R.E."/>
            <person name="Oakeley E.J."/>
            <person name="Faust A.M.E."/>
            <person name="Altorfer M."/>
            <person name="Dessus-Babus S."/>
            <person name="Burckhardt D."/>
            <person name="Oertli M."/>
            <person name="Naumann U."/>
            <person name="Petersen F."/>
            <person name="Wong J."/>
        </authorList>
    </citation>
    <scope>NUCLEOTIDE SEQUENCE</scope>
    <source>
        <strain evidence="1">GSM-AAB239-AS_SAM_17_03QT</strain>
    </source>
</reference>
<reference evidence="1" key="2">
    <citation type="submission" date="2023-04" db="EMBL/GenBank/DDBJ databases">
        <authorList>
            <person name="Bruccoleri R.E."/>
            <person name="Oakeley E.J."/>
            <person name="Faust A.-M."/>
            <person name="Dessus-Babus S."/>
            <person name="Altorfer M."/>
            <person name="Burckhardt D."/>
            <person name="Oertli M."/>
            <person name="Naumann U."/>
            <person name="Petersen F."/>
            <person name="Wong J."/>
        </authorList>
    </citation>
    <scope>NUCLEOTIDE SEQUENCE</scope>
    <source>
        <strain evidence="1">GSM-AAB239-AS_SAM_17_03QT</strain>
        <tissue evidence="1">Leaf</tissue>
    </source>
</reference>
<organism evidence="1 2">
    <name type="scientific">Iris pallida</name>
    <name type="common">Sweet iris</name>
    <dbReference type="NCBI Taxonomy" id="29817"/>
    <lineage>
        <taxon>Eukaryota</taxon>
        <taxon>Viridiplantae</taxon>
        <taxon>Streptophyta</taxon>
        <taxon>Embryophyta</taxon>
        <taxon>Tracheophyta</taxon>
        <taxon>Spermatophyta</taxon>
        <taxon>Magnoliopsida</taxon>
        <taxon>Liliopsida</taxon>
        <taxon>Asparagales</taxon>
        <taxon>Iridaceae</taxon>
        <taxon>Iridoideae</taxon>
        <taxon>Irideae</taxon>
        <taxon>Iris</taxon>
    </lineage>
</organism>
<protein>
    <submittedName>
        <fullName evidence="1">Uncharacterized protein</fullName>
    </submittedName>
</protein>
<dbReference type="Proteomes" id="UP001140949">
    <property type="component" value="Unassembled WGS sequence"/>
</dbReference>
<evidence type="ECO:0000313" key="1">
    <source>
        <dbReference type="EMBL" id="KAJ6822815.1"/>
    </source>
</evidence>
<evidence type="ECO:0000313" key="2">
    <source>
        <dbReference type="Proteomes" id="UP001140949"/>
    </source>
</evidence>
<name>A0AAX6G379_IRIPA</name>
<sequence length="57" mass="6828">MRMNTCCVLSRMFFCYHGKRSCAATYAGEAQHYRIHEFTRFCARDNDSVFDFKEFDI</sequence>
<gene>
    <name evidence="1" type="ORF">M6B38_387500</name>
</gene>
<dbReference type="AlphaFoldDB" id="A0AAX6G379"/>
<dbReference type="EMBL" id="JANAVB010023995">
    <property type="protein sequence ID" value="KAJ6822815.1"/>
    <property type="molecule type" value="Genomic_DNA"/>
</dbReference>
<proteinExistence type="predicted"/>
<comment type="caution">
    <text evidence="1">The sequence shown here is derived from an EMBL/GenBank/DDBJ whole genome shotgun (WGS) entry which is preliminary data.</text>
</comment>
<keyword evidence="2" id="KW-1185">Reference proteome</keyword>
<accession>A0AAX6G379</accession>